<feature type="transmembrane region" description="Helical" evidence="1">
    <location>
        <begin position="35"/>
        <end position="52"/>
    </location>
</feature>
<evidence type="ECO:0000313" key="2">
    <source>
        <dbReference type="EMBL" id="EHQ31165.1"/>
    </source>
</evidence>
<keyword evidence="1" id="KW-0472">Membrane</keyword>
<gene>
    <name evidence="2" type="ORF">Mucpa_7122</name>
</gene>
<reference evidence="2" key="1">
    <citation type="submission" date="2011-09" db="EMBL/GenBank/DDBJ databases">
        <title>The permanent draft genome of Mucilaginibacter paludis DSM 18603.</title>
        <authorList>
            <consortium name="US DOE Joint Genome Institute (JGI-PGF)"/>
            <person name="Lucas S."/>
            <person name="Han J."/>
            <person name="Lapidus A."/>
            <person name="Bruce D."/>
            <person name="Goodwin L."/>
            <person name="Pitluck S."/>
            <person name="Peters L."/>
            <person name="Kyrpides N."/>
            <person name="Mavromatis K."/>
            <person name="Ivanova N."/>
            <person name="Mikhailova N."/>
            <person name="Held B."/>
            <person name="Detter J.C."/>
            <person name="Tapia R."/>
            <person name="Han C."/>
            <person name="Land M."/>
            <person name="Hauser L."/>
            <person name="Markowitz V."/>
            <person name="Cheng J.-F."/>
            <person name="Hugenholtz P."/>
            <person name="Woyke T."/>
            <person name="Wu D."/>
            <person name="Tindall B."/>
            <person name="Brambilla E."/>
            <person name="Klenk H.-P."/>
            <person name="Eisen J.A."/>
        </authorList>
    </citation>
    <scope>NUCLEOTIDE SEQUENCE [LARGE SCALE GENOMIC DNA]</scope>
    <source>
        <strain evidence="2">DSM 18603</strain>
    </source>
</reference>
<accession>H1YBB1</accession>
<organism evidence="2 3">
    <name type="scientific">Mucilaginibacter paludis DSM 18603</name>
    <dbReference type="NCBI Taxonomy" id="714943"/>
    <lineage>
        <taxon>Bacteria</taxon>
        <taxon>Pseudomonadati</taxon>
        <taxon>Bacteroidota</taxon>
        <taxon>Sphingobacteriia</taxon>
        <taxon>Sphingobacteriales</taxon>
        <taxon>Sphingobacteriaceae</taxon>
        <taxon>Mucilaginibacter</taxon>
    </lineage>
</organism>
<keyword evidence="3" id="KW-1185">Reference proteome</keyword>
<evidence type="ECO:0000256" key="1">
    <source>
        <dbReference type="SAM" id="Phobius"/>
    </source>
</evidence>
<dbReference type="EMBL" id="CM001403">
    <property type="protein sequence ID" value="EHQ31165.1"/>
    <property type="molecule type" value="Genomic_DNA"/>
</dbReference>
<dbReference type="STRING" id="714943.Mucpa_7122"/>
<name>H1YBB1_9SPHI</name>
<proteinExistence type="predicted"/>
<dbReference type="AlphaFoldDB" id="H1YBB1"/>
<keyword evidence="1" id="KW-0812">Transmembrane</keyword>
<sequence length="53" mass="6339">MPQKLFNADNLDSLIHRILMKNSYQLQLNITKRKAAFCELAYFFIIINFVLLY</sequence>
<protein>
    <submittedName>
        <fullName evidence="2">Uncharacterized protein</fullName>
    </submittedName>
</protein>
<dbReference type="HOGENOM" id="CLU_3063595_0_0_10"/>
<dbReference type="Proteomes" id="UP000002774">
    <property type="component" value="Chromosome"/>
</dbReference>
<keyword evidence="1" id="KW-1133">Transmembrane helix</keyword>
<evidence type="ECO:0000313" key="3">
    <source>
        <dbReference type="Proteomes" id="UP000002774"/>
    </source>
</evidence>